<keyword evidence="2" id="KW-1185">Reference proteome</keyword>
<organism evidence="1 2">
    <name type="scientific">Clunio marinus</name>
    <dbReference type="NCBI Taxonomy" id="568069"/>
    <lineage>
        <taxon>Eukaryota</taxon>
        <taxon>Metazoa</taxon>
        <taxon>Ecdysozoa</taxon>
        <taxon>Arthropoda</taxon>
        <taxon>Hexapoda</taxon>
        <taxon>Insecta</taxon>
        <taxon>Pterygota</taxon>
        <taxon>Neoptera</taxon>
        <taxon>Endopterygota</taxon>
        <taxon>Diptera</taxon>
        <taxon>Nematocera</taxon>
        <taxon>Chironomoidea</taxon>
        <taxon>Chironomidae</taxon>
        <taxon>Clunio</taxon>
    </lineage>
</organism>
<proteinExistence type="predicted"/>
<protein>
    <submittedName>
        <fullName evidence="1">CLUMA_CG009544, isoform A</fullName>
    </submittedName>
</protein>
<name>A0A1J1I756_9DIPT</name>
<accession>A0A1J1I756</accession>
<dbReference type="EMBL" id="CVRI01000043">
    <property type="protein sequence ID" value="CRK96109.1"/>
    <property type="molecule type" value="Genomic_DNA"/>
</dbReference>
<dbReference type="Proteomes" id="UP000183832">
    <property type="component" value="Unassembled WGS sequence"/>
</dbReference>
<gene>
    <name evidence="1" type="ORF">CLUMA_CG009544</name>
</gene>
<dbReference type="AlphaFoldDB" id="A0A1J1I756"/>
<evidence type="ECO:0000313" key="1">
    <source>
        <dbReference type="EMBL" id="CRK96109.1"/>
    </source>
</evidence>
<sequence length="82" mass="9528">MLRILQVFGIVLITPDETVHQNLRNVDPVSYLLPFKTFNHDNEYLRLMKSARSTGPVHTYVKTDKNANVKWGVRHFVGKKYA</sequence>
<reference evidence="1 2" key="1">
    <citation type="submission" date="2015-04" db="EMBL/GenBank/DDBJ databases">
        <authorList>
            <person name="Syromyatnikov M.Y."/>
            <person name="Popov V.N."/>
        </authorList>
    </citation>
    <scope>NUCLEOTIDE SEQUENCE [LARGE SCALE GENOMIC DNA]</scope>
</reference>
<evidence type="ECO:0000313" key="2">
    <source>
        <dbReference type="Proteomes" id="UP000183832"/>
    </source>
</evidence>
<dbReference type="OrthoDB" id="7736789at2759"/>